<reference evidence="1 2" key="1">
    <citation type="submission" date="2019-02" db="EMBL/GenBank/DDBJ databases">
        <title>Deep-cultivation of Planctomycetes and their phenomic and genomic characterization uncovers novel biology.</title>
        <authorList>
            <person name="Wiegand S."/>
            <person name="Jogler M."/>
            <person name="Boedeker C."/>
            <person name="Pinto D."/>
            <person name="Vollmers J."/>
            <person name="Rivas-Marin E."/>
            <person name="Kohn T."/>
            <person name="Peeters S.H."/>
            <person name="Heuer A."/>
            <person name="Rast P."/>
            <person name="Oberbeckmann S."/>
            <person name="Bunk B."/>
            <person name="Jeske O."/>
            <person name="Meyerdierks A."/>
            <person name="Storesund J.E."/>
            <person name="Kallscheuer N."/>
            <person name="Luecker S."/>
            <person name="Lage O.M."/>
            <person name="Pohl T."/>
            <person name="Merkel B.J."/>
            <person name="Hornburger P."/>
            <person name="Mueller R.-W."/>
            <person name="Bruemmer F."/>
            <person name="Labrenz M."/>
            <person name="Spormann A.M."/>
            <person name="Op den Camp H."/>
            <person name="Overmann J."/>
            <person name="Amann R."/>
            <person name="Jetten M.S.M."/>
            <person name="Mascher T."/>
            <person name="Medema M.H."/>
            <person name="Devos D.P."/>
            <person name="Kaster A.-K."/>
            <person name="Ovreas L."/>
            <person name="Rohde M."/>
            <person name="Galperin M.Y."/>
            <person name="Jogler C."/>
        </authorList>
    </citation>
    <scope>NUCLEOTIDE SEQUENCE [LARGE SCALE GENOMIC DNA]</scope>
    <source>
        <strain evidence="1 2">SV_7m_r</strain>
    </source>
</reference>
<sequence length="61" mass="6511">MLGWSKWLRLEPLMLGGGTNSVCNALISMSKEAASCRFFHISRFGVSHGFCAGSGSSEKTA</sequence>
<dbReference type="EMBL" id="CP036272">
    <property type="protein sequence ID" value="QDT60699.1"/>
    <property type="molecule type" value="Genomic_DNA"/>
</dbReference>
<evidence type="ECO:0000313" key="2">
    <source>
        <dbReference type="Proteomes" id="UP000315003"/>
    </source>
</evidence>
<accession>A0A517SX27</accession>
<keyword evidence="2" id="KW-1185">Reference proteome</keyword>
<protein>
    <submittedName>
        <fullName evidence="1">Uncharacterized protein</fullName>
    </submittedName>
</protein>
<dbReference type="Proteomes" id="UP000315003">
    <property type="component" value="Chromosome"/>
</dbReference>
<dbReference type="AlphaFoldDB" id="A0A517SX27"/>
<gene>
    <name evidence="1" type="ORF">SV7mr_32250</name>
</gene>
<evidence type="ECO:0000313" key="1">
    <source>
        <dbReference type="EMBL" id="QDT60699.1"/>
    </source>
</evidence>
<organism evidence="1 2">
    <name type="scientific">Stieleria bergensis</name>
    <dbReference type="NCBI Taxonomy" id="2528025"/>
    <lineage>
        <taxon>Bacteria</taxon>
        <taxon>Pseudomonadati</taxon>
        <taxon>Planctomycetota</taxon>
        <taxon>Planctomycetia</taxon>
        <taxon>Pirellulales</taxon>
        <taxon>Pirellulaceae</taxon>
        <taxon>Stieleria</taxon>
    </lineage>
</organism>
<name>A0A517SX27_9BACT</name>
<proteinExistence type="predicted"/>